<dbReference type="AlphaFoldDB" id="A0A316USJ8"/>
<dbReference type="Proteomes" id="UP000245884">
    <property type="component" value="Unassembled WGS sequence"/>
</dbReference>
<feature type="compositionally biased region" description="Basic and acidic residues" evidence="1">
    <location>
        <begin position="512"/>
        <end position="527"/>
    </location>
</feature>
<evidence type="ECO:0000313" key="3">
    <source>
        <dbReference type="Proteomes" id="UP000245884"/>
    </source>
</evidence>
<keyword evidence="3" id="KW-1185">Reference proteome</keyword>
<dbReference type="EMBL" id="KZ819670">
    <property type="protein sequence ID" value="PWN26853.1"/>
    <property type="molecule type" value="Genomic_DNA"/>
</dbReference>
<protein>
    <submittedName>
        <fullName evidence="2">Uncharacterized protein</fullName>
    </submittedName>
</protein>
<accession>A0A316USJ8</accession>
<dbReference type="GeneID" id="37026587"/>
<evidence type="ECO:0000256" key="1">
    <source>
        <dbReference type="SAM" id="MobiDB-lite"/>
    </source>
</evidence>
<reference evidence="2 3" key="1">
    <citation type="journal article" date="2018" name="Mol. Biol. Evol.">
        <title>Broad Genomic Sampling Reveals a Smut Pathogenic Ancestry of the Fungal Clade Ustilaginomycotina.</title>
        <authorList>
            <person name="Kijpornyongpan T."/>
            <person name="Mondo S.J."/>
            <person name="Barry K."/>
            <person name="Sandor L."/>
            <person name="Lee J."/>
            <person name="Lipzen A."/>
            <person name="Pangilinan J."/>
            <person name="LaButti K."/>
            <person name="Hainaut M."/>
            <person name="Henrissat B."/>
            <person name="Grigoriev I.V."/>
            <person name="Spatafora J.W."/>
            <person name="Aime M.C."/>
        </authorList>
    </citation>
    <scope>NUCLEOTIDE SEQUENCE [LARGE SCALE GENOMIC DNA]</scope>
    <source>
        <strain evidence="2 3">MCA 5214</strain>
    </source>
</reference>
<organism evidence="2 3">
    <name type="scientific">Jaminaea rosea</name>
    <dbReference type="NCBI Taxonomy" id="1569628"/>
    <lineage>
        <taxon>Eukaryota</taxon>
        <taxon>Fungi</taxon>
        <taxon>Dikarya</taxon>
        <taxon>Basidiomycota</taxon>
        <taxon>Ustilaginomycotina</taxon>
        <taxon>Exobasidiomycetes</taxon>
        <taxon>Microstromatales</taxon>
        <taxon>Microstromatales incertae sedis</taxon>
        <taxon>Jaminaea</taxon>
    </lineage>
</organism>
<gene>
    <name evidence="2" type="ORF">BDZ90DRAFT_227579</name>
</gene>
<proteinExistence type="predicted"/>
<name>A0A316USJ8_9BASI</name>
<dbReference type="RefSeq" id="XP_025361465.1">
    <property type="nucleotide sequence ID" value="XM_025504764.1"/>
</dbReference>
<sequence>MLRQGHIARPNVDGPNSSLVRKINSEKGLAAMNNAVLSAMMARTAQNLPFELSTSAAELRDKANMSLQRMHLSIPPSFAASIGLGTVTLSLAAVSTSQLQPPAVDAMFFLTSGMNGPSDYLSSYKDFDDNNGVRALVQQQFAYRLFARGVRLHIEAVAAGQSFDLHGWLKAKSYDPFTPAKLPTYSFDAKGLYTIAVVNTAGISDKDRFEAASNSLVELIAEKQEYYGRQWVRDNWQVINDEWLDALIENEILAEDDWTTRQLKEGYCRLHWDERKSWLSSKSRSPLTYYVEHDARRGHSLLPEDVPKLAARAKRIILQPLDLDDILVLINSKLSEKDRAASLEDRMPGITAGLSAKGPAQTPRLGSVAQVVSALAGSLDLQRQYDDAARLTGHSTPGCAAMVPDYFGRRKSGHPTVALLLFTAAHLTRCGAKGVVKQLPLHLVKLGAELHQLIAEECPGDFKAEKLAAATSNFWSKPKANISQVRVSYPRGPYHFRDLSKAVSANGNGDGSSRDGTPEEPSQDDRGSPAAAYSELEAGRRDVRTMSLERQEELIACFQRVVKMMKSAFSTAADFPVNEDGMPVAFLPDSIKTLELLELAQARWTGAQDECDAL</sequence>
<evidence type="ECO:0000313" key="2">
    <source>
        <dbReference type="EMBL" id="PWN26853.1"/>
    </source>
</evidence>
<feature type="region of interest" description="Disordered" evidence="1">
    <location>
        <begin position="501"/>
        <end position="536"/>
    </location>
</feature>